<proteinExistence type="predicted"/>
<reference evidence="2 3" key="1">
    <citation type="journal article" date="2024" name="G3 (Bethesda)">
        <title>Genome assembly of Hibiscus sabdariffa L. provides insights into metabolisms of medicinal natural products.</title>
        <authorList>
            <person name="Kim T."/>
        </authorList>
    </citation>
    <scope>NUCLEOTIDE SEQUENCE [LARGE SCALE GENOMIC DNA]</scope>
    <source>
        <strain evidence="2">TK-2024</strain>
        <tissue evidence="2">Old leaves</tissue>
    </source>
</reference>
<evidence type="ECO:0000313" key="3">
    <source>
        <dbReference type="Proteomes" id="UP001472677"/>
    </source>
</evidence>
<organism evidence="2 3">
    <name type="scientific">Hibiscus sabdariffa</name>
    <name type="common">roselle</name>
    <dbReference type="NCBI Taxonomy" id="183260"/>
    <lineage>
        <taxon>Eukaryota</taxon>
        <taxon>Viridiplantae</taxon>
        <taxon>Streptophyta</taxon>
        <taxon>Embryophyta</taxon>
        <taxon>Tracheophyta</taxon>
        <taxon>Spermatophyta</taxon>
        <taxon>Magnoliopsida</taxon>
        <taxon>eudicotyledons</taxon>
        <taxon>Gunneridae</taxon>
        <taxon>Pentapetalae</taxon>
        <taxon>rosids</taxon>
        <taxon>malvids</taxon>
        <taxon>Malvales</taxon>
        <taxon>Malvaceae</taxon>
        <taxon>Malvoideae</taxon>
        <taxon>Hibiscus</taxon>
    </lineage>
</organism>
<keyword evidence="3" id="KW-1185">Reference proteome</keyword>
<accession>A0ABR2F2C8</accession>
<dbReference type="EMBL" id="JBBPBM010000009">
    <property type="protein sequence ID" value="KAK8569104.1"/>
    <property type="molecule type" value="Genomic_DNA"/>
</dbReference>
<feature type="compositionally biased region" description="Basic and acidic residues" evidence="1">
    <location>
        <begin position="66"/>
        <end position="79"/>
    </location>
</feature>
<evidence type="ECO:0000256" key="1">
    <source>
        <dbReference type="SAM" id="MobiDB-lite"/>
    </source>
</evidence>
<dbReference type="Proteomes" id="UP001472677">
    <property type="component" value="Unassembled WGS sequence"/>
</dbReference>
<feature type="region of interest" description="Disordered" evidence="1">
    <location>
        <begin position="53"/>
        <end position="79"/>
    </location>
</feature>
<evidence type="ECO:0000313" key="2">
    <source>
        <dbReference type="EMBL" id="KAK8569104.1"/>
    </source>
</evidence>
<name>A0ABR2F2C8_9ROSI</name>
<protein>
    <submittedName>
        <fullName evidence="2">Uncharacterized protein</fullName>
    </submittedName>
</protein>
<sequence length="79" mass="9059">MSGMKSNAPFHDPFMRQKREEADALTAFTMNTRICLDQAPLFVTAAAFSHRISESKTPIKHSQARHWGEMEKHIENTWG</sequence>
<comment type="caution">
    <text evidence="2">The sequence shown here is derived from an EMBL/GenBank/DDBJ whole genome shotgun (WGS) entry which is preliminary data.</text>
</comment>
<gene>
    <name evidence="2" type="ORF">V6N12_007636</name>
</gene>